<protein>
    <submittedName>
        <fullName evidence="1">Uncharacterized protein</fullName>
    </submittedName>
</protein>
<sequence length="91" mass="10344">MLMLSQREPIVLAYSDVEKARRVIPVITRRWCIDFMGGGSINLIVGGAMHLESCIDTLKKNVIHYEENKDPRCSTKNSVTTKQRQFASALY</sequence>
<name>A0AAV2GR63_9ROSI</name>
<accession>A0AAV2GR63</accession>
<evidence type="ECO:0000313" key="2">
    <source>
        <dbReference type="Proteomes" id="UP001497516"/>
    </source>
</evidence>
<dbReference type="Proteomes" id="UP001497516">
    <property type="component" value="Chromosome 9"/>
</dbReference>
<proteinExistence type="predicted"/>
<reference evidence="1 2" key="1">
    <citation type="submission" date="2024-04" db="EMBL/GenBank/DDBJ databases">
        <authorList>
            <person name="Fracassetti M."/>
        </authorList>
    </citation>
    <scope>NUCLEOTIDE SEQUENCE [LARGE SCALE GENOMIC DNA]</scope>
</reference>
<keyword evidence="2" id="KW-1185">Reference proteome</keyword>
<gene>
    <name evidence="1" type="ORF">LTRI10_LOCUS52415</name>
</gene>
<evidence type="ECO:0000313" key="1">
    <source>
        <dbReference type="EMBL" id="CAL1413164.1"/>
    </source>
</evidence>
<dbReference type="EMBL" id="OZ034822">
    <property type="protein sequence ID" value="CAL1413164.1"/>
    <property type="molecule type" value="Genomic_DNA"/>
</dbReference>
<organism evidence="1 2">
    <name type="scientific">Linum trigynum</name>
    <dbReference type="NCBI Taxonomy" id="586398"/>
    <lineage>
        <taxon>Eukaryota</taxon>
        <taxon>Viridiplantae</taxon>
        <taxon>Streptophyta</taxon>
        <taxon>Embryophyta</taxon>
        <taxon>Tracheophyta</taxon>
        <taxon>Spermatophyta</taxon>
        <taxon>Magnoliopsida</taxon>
        <taxon>eudicotyledons</taxon>
        <taxon>Gunneridae</taxon>
        <taxon>Pentapetalae</taxon>
        <taxon>rosids</taxon>
        <taxon>fabids</taxon>
        <taxon>Malpighiales</taxon>
        <taxon>Linaceae</taxon>
        <taxon>Linum</taxon>
    </lineage>
</organism>
<dbReference type="AlphaFoldDB" id="A0AAV2GR63"/>